<evidence type="ECO:0008006" key="3">
    <source>
        <dbReference type="Google" id="ProtNLM"/>
    </source>
</evidence>
<keyword evidence="2" id="KW-1185">Reference proteome</keyword>
<evidence type="ECO:0000313" key="2">
    <source>
        <dbReference type="Proteomes" id="UP000191010"/>
    </source>
</evidence>
<dbReference type="Proteomes" id="UP000191010">
    <property type="component" value="Chromosome"/>
</dbReference>
<dbReference type="EMBL" id="CP019952">
    <property type="protein sequence ID" value="AQW68015.1"/>
    <property type="molecule type" value="Genomic_DNA"/>
</dbReference>
<protein>
    <recommendedName>
        <fullName evidence="3">Histidine kinase</fullName>
    </recommendedName>
</protein>
<gene>
    <name evidence="1" type="ORF">B2J77_07195</name>
</gene>
<organism evidence="1 2">
    <name type="scientific">Pseudomonas parafulva</name>
    <dbReference type="NCBI Taxonomy" id="157782"/>
    <lineage>
        <taxon>Bacteria</taxon>
        <taxon>Pseudomonadati</taxon>
        <taxon>Pseudomonadota</taxon>
        <taxon>Gammaproteobacteria</taxon>
        <taxon>Pseudomonadales</taxon>
        <taxon>Pseudomonadaceae</taxon>
        <taxon>Pseudomonas</taxon>
    </lineage>
</organism>
<sequence>MMDSALPFSEALEGFREKAQKRLHRAEDCLQHLELIENDPDACRCLDAALSDLAHDAQRLGLLEVAHFTTSLQQILAPCCQGACLHLDTLRTTAACLRLLAWQLELLDAHTGRLDLDAGEQFVLLGELARAVRSSLA</sequence>
<name>A0ABN4XXN1_9PSED</name>
<evidence type="ECO:0000313" key="1">
    <source>
        <dbReference type="EMBL" id="AQW68015.1"/>
    </source>
</evidence>
<accession>A0ABN4XXN1</accession>
<proteinExistence type="predicted"/>
<reference evidence="1 2" key="1">
    <citation type="submission" date="2017-02" db="EMBL/GenBank/DDBJ databases">
        <authorList>
            <person name="Guo L."/>
        </authorList>
    </citation>
    <scope>NUCLEOTIDE SEQUENCE [LARGE SCALE GENOMIC DNA]</scope>
    <source>
        <strain evidence="1 2">PRS09-11288</strain>
    </source>
</reference>